<accession>A0AAV4A8P3</accession>
<feature type="non-terminal residue" evidence="1">
    <location>
        <position position="1"/>
    </location>
</feature>
<dbReference type="GO" id="GO:0016874">
    <property type="term" value="F:ligase activity"/>
    <property type="evidence" value="ECO:0007669"/>
    <property type="project" value="UniProtKB-KW"/>
</dbReference>
<organism evidence="1 2">
    <name type="scientific">Plakobranchus ocellatus</name>
    <dbReference type="NCBI Taxonomy" id="259542"/>
    <lineage>
        <taxon>Eukaryota</taxon>
        <taxon>Metazoa</taxon>
        <taxon>Spiralia</taxon>
        <taxon>Lophotrochozoa</taxon>
        <taxon>Mollusca</taxon>
        <taxon>Gastropoda</taxon>
        <taxon>Heterobranchia</taxon>
        <taxon>Euthyneura</taxon>
        <taxon>Panpulmonata</taxon>
        <taxon>Sacoglossa</taxon>
        <taxon>Placobranchoidea</taxon>
        <taxon>Plakobranchidae</taxon>
        <taxon>Plakobranchus</taxon>
    </lineage>
</organism>
<dbReference type="PROSITE" id="PS51221">
    <property type="entry name" value="TTL"/>
    <property type="match status" value="1"/>
</dbReference>
<dbReference type="Gene3D" id="3.30.470.20">
    <property type="entry name" value="ATP-grasp fold, B domain"/>
    <property type="match status" value="1"/>
</dbReference>
<keyword evidence="2" id="KW-1185">Reference proteome</keyword>
<dbReference type="InterPro" id="IPR027749">
    <property type="entry name" value="TTLL12"/>
</dbReference>
<evidence type="ECO:0000313" key="2">
    <source>
        <dbReference type="Proteomes" id="UP000735302"/>
    </source>
</evidence>
<dbReference type="AlphaFoldDB" id="A0AAV4A8P3"/>
<gene>
    <name evidence="1" type="ORF">PoB_003011200</name>
</gene>
<dbReference type="InterPro" id="IPR004344">
    <property type="entry name" value="TTL/TTLL_fam"/>
</dbReference>
<dbReference type="PANTHER" id="PTHR46088">
    <property type="entry name" value="TUBULIN--TYROSINE LIGASE-LIKE PROTEIN 12"/>
    <property type="match status" value="1"/>
</dbReference>
<proteinExistence type="predicted"/>
<protein>
    <submittedName>
        <fullName evidence="1">Tubulin--tyrosine ligase-like protein 12</fullName>
    </submittedName>
</protein>
<dbReference type="Proteomes" id="UP000735302">
    <property type="component" value="Unassembled WGS sequence"/>
</dbReference>
<dbReference type="PANTHER" id="PTHR46088:SF1">
    <property type="entry name" value="TUBULIN--TYROSINE LIGASE-LIKE PROTEIN 12"/>
    <property type="match status" value="1"/>
</dbReference>
<dbReference type="EMBL" id="BLXT01003727">
    <property type="protein sequence ID" value="GFO03607.1"/>
    <property type="molecule type" value="Genomic_DNA"/>
</dbReference>
<sequence>NDIFIMLRELFQAATSLPSPKGIHHSPQSRAMYAVDLMLTWDTKPSGEKVMQPMLCEVNFSPDCARACKYHPFFANDVFSILFLDDVEDKHVVPL</sequence>
<dbReference type="GO" id="GO:0005737">
    <property type="term" value="C:cytoplasm"/>
    <property type="evidence" value="ECO:0007669"/>
    <property type="project" value="TreeGrafter"/>
</dbReference>
<keyword evidence="1" id="KW-0436">Ligase</keyword>
<reference evidence="1 2" key="1">
    <citation type="journal article" date="2021" name="Elife">
        <title>Chloroplast acquisition without the gene transfer in kleptoplastic sea slugs, Plakobranchus ocellatus.</title>
        <authorList>
            <person name="Maeda T."/>
            <person name="Takahashi S."/>
            <person name="Yoshida T."/>
            <person name="Shimamura S."/>
            <person name="Takaki Y."/>
            <person name="Nagai Y."/>
            <person name="Toyoda A."/>
            <person name="Suzuki Y."/>
            <person name="Arimoto A."/>
            <person name="Ishii H."/>
            <person name="Satoh N."/>
            <person name="Nishiyama T."/>
            <person name="Hasebe M."/>
            <person name="Maruyama T."/>
            <person name="Minagawa J."/>
            <person name="Obokata J."/>
            <person name="Shigenobu S."/>
        </authorList>
    </citation>
    <scope>NUCLEOTIDE SEQUENCE [LARGE SCALE GENOMIC DNA]</scope>
</reference>
<name>A0AAV4A8P3_9GAST</name>
<comment type="caution">
    <text evidence="1">The sequence shown here is derived from an EMBL/GenBank/DDBJ whole genome shotgun (WGS) entry which is preliminary data.</text>
</comment>
<evidence type="ECO:0000313" key="1">
    <source>
        <dbReference type="EMBL" id="GFO03607.1"/>
    </source>
</evidence>
<dbReference type="Pfam" id="PF03133">
    <property type="entry name" value="TTL"/>
    <property type="match status" value="1"/>
</dbReference>